<evidence type="ECO:0000256" key="2">
    <source>
        <dbReference type="SAM" id="MobiDB-lite"/>
    </source>
</evidence>
<proteinExistence type="predicted"/>
<reference evidence="4 5" key="1">
    <citation type="submission" date="2016-02" db="EMBL/GenBank/DDBJ databases">
        <title>Genome analysis of coral dinoflagellate symbionts highlights evolutionary adaptations to a symbiotic lifestyle.</title>
        <authorList>
            <person name="Aranda M."/>
            <person name="Li Y."/>
            <person name="Liew Y.J."/>
            <person name="Baumgarten S."/>
            <person name="Simakov O."/>
            <person name="Wilson M."/>
            <person name="Piel J."/>
            <person name="Ashoor H."/>
            <person name="Bougouffa S."/>
            <person name="Bajic V.B."/>
            <person name="Ryu T."/>
            <person name="Ravasi T."/>
            <person name="Bayer T."/>
            <person name="Micklem G."/>
            <person name="Kim H."/>
            <person name="Bhak J."/>
            <person name="Lajeunesse T.C."/>
            <person name="Voolstra C.R."/>
        </authorList>
    </citation>
    <scope>NUCLEOTIDE SEQUENCE [LARGE SCALE GENOMIC DNA]</scope>
    <source>
        <strain evidence="4 5">CCMP2467</strain>
    </source>
</reference>
<dbReference type="Gene3D" id="4.10.60.10">
    <property type="entry name" value="Zinc finger, CCHC-type"/>
    <property type="match status" value="1"/>
</dbReference>
<dbReference type="GO" id="GO:0003676">
    <property type="term" value="F:nucleic acid binding"/>
    <property type="evidence" value="ECO:0007669"/>
    <property type="project" value="InterPro"/>
</dbReference>
<evidence type="ECO:0000313" key="4">
    <source>
        <dbReference type="EMBL" id="OLQ07124.1"/>
    </source>
</evidence>
<evidence type="ECO:0000313" key="5">
    <source>
        <dbReference type="Proteomes" id="UP000186817"/>
    </source>
</evidence>
<dbReference type="Proteomes" id="UP000186817">
    <property type="component" value="Unassembled WGS sequence"/>
</dbReference>
<dbReference type="InterPro" id="IPR036875">
    <property type="entry name" value="Znf_CCHC_sf"/>
</dbReference>
<accession>A0A1Q9EI40</accession>
<dbReference type="SMART" id="SM00343">
    <property type="entry name" value="ZnF_C2HC"/>
    <property type="match status" value="1"/>
</dbReference>
<feature type="region of interest" description="Disordered" evidence="2">
    <location>
        <begin position="359"/>
        <end position="384"/>
    </location>
</feature>
<keyword evidence="1" id="KW-0863">Zinc-finger</keyword>
<keyword evidence="5" id="KW-1185">Reference proteome</keyword>
<dbReference type="EMBL" id="LSRX01000146">
    <property type="protein sequence ID" value="OLQ07124.1"/>
    <property type="molecule type" value="Genomic_DNA"/>
</dbReference>
<dbReference type="OrthoDB" id="435700at2759"/>
<name>A0A1Q9EI40_SYMMI</name>
<feature type="compositionally biased region" description="Basic and acidic residues" evidence="2">
    <location>
        <begin position="313"/>
        <end position="337"/>
    </location>
</feature>
<keyword evidence="1" id="KW-0862">Zinc</keyword>
<evidence type="ECO:0000256" key="1">
    <source>
        <dbReference type="PROSITE-ProRule" id="PRU00047"/>
    </source>
</evidence>
<feature type="domain" description="CCHC-type" evidence="3">
    <location>
        <begin position="347"/>
        <end position="362"/>
    </location>
</feature>
<feature type="compositionally biased region" description="Low complexity" evidence="2">
    <location>
        <begin position="364"/>
        <end position="384"/>
    </location>
</feature>
<dbReference type="SUPFAM" id="SSF57756">
    <property type="entry name" value="Retrovirus zinc finger-like domains"/>
    <property type="match status" value="1"/>
</dbReference>
<dbReference type="AlphaFoldDB" id="A0A1Q9EI40"/>
<sequence length="558" mass="60706">MEVWRTAKDFGVGQEFCVWGAKTAMAGAQPSGEGGWTYKDKEPPPGYDGTSPQSKFKAYLRDLELWQACTDVPEDKQGLKLVQVLSGAAKAAVDTLTVKEIKSVDGFANVLKKLKEPFEPYVETALPRAMENAFYGAPRGHKESISEFLIRFQRAQAVLKDEGITLPVKAAGYLLFRQANLDGELEARLVTWLGGDYSLDTVITNLRRLERVHADGGKRTFLVEEEEPGEMSYEPLGPEVFLGEPADEEESEEENWVYMEEGQLDQALEEDDVLDALATYQQVRRQIKEQKLGRQFFKPGDRGPGKGKGVGGGKDRPRGFGRAKGDGKSGKSESRRIHIEQLKLRTRCRNCGQVGHWSRECKAPPSMASSTSRPPSSVATGSAATGSQRSSFYWTVPPESPGQSSFFTFLDALHEASKRTAAAAEIPSSFVVTADHQGLVDTAAQEGLIGRSALLRLLSVLRKHNLRAHWTDKEASARGIGGNARTVGVCELPVGVAGVPGVLETTVVTDDVPLLLPVSLLKALGAIVNMPESKLQLTAVNSECPMAVKEFGKSKTLG</sequence>
<keyword evidence="1" id="KW-0479">Metal-binding</keyword>
<dbReference type="InterPro" id="IPR001878">
    <property type="entry name" value="Znf_CCHC"/>
</dbReference>
<evidence type="ECO:0000259" key="3">
    <source>
        <dbReference type="PROSITE" id="PS50158"/>
    </source>
</evidence>
<dbReference type="Pfam" id="PF00098">
    <property type="entry name" value="zf-CCHC"/>
    <property type="match status" value="1"/>
</dbReference>
<dbReference type="PROSITE" id="PS50158">
    <property type="entry name" value="ZF_CCHC"/>
    <property type="match status" value="1"/>
</dbReference>
<feature type="region of interest" description="Disordered" evidence="2">
    <location>
        <begin position="295"/>
        <end position="337"/>
    </location>
</feature>
<comment type="caution">
    <text evidence="4">The sequence shown here is derived from an EMBL/GenBank/DDBJ whole genome shotgun (WGS) entry which is preliminary data.</text>
</comment>
<gene>
    <name evidence="4" type="ORF">AK812_SmicGene9488</name>
</gene>
<protein>
    <recommendedName>
        <fullName evidence="3">CCHC-type domain-containing protein</fullName>
    </recommendedName>
</protein>
<feature type="region of interest" description="Disordered" evidence="2">
    <location>
        <begin position="27"/>
        <end position="51"/>
    </location>
</feature>
<organism evidence="4 5">
    <name type="scientific">Symbiodinium microadriaticum</name>
    <name type="common">Dinoflagellate</name>
    <name type="synonym">Zooxanthella microadriatica</name>
    <dbReference type="NCBI Taxonomy" id="2951"/>
    <lineage>
        <taxon>Eukaryota</taxon>
        <taxon>Sar</taxon>
        <taxon>Alveolata</taxon>
        <taxon>Dinophyceae</taxon>
        <taxon>Suessiales</taxon>
        <taxon>Symbiodiniaceae</taxon>
        <taxon>Symbiodinium</taxon>
    </lineage>
</organism>
<dbReference type="GO" id="GO:0008270">
    <property type="term" value="F:zinc ion binding"/>
    <property type="evidence" value="ECO:0007669"/>
    <property type="project" value="UniProtKB-KW"/>
</dbReference>